<proteinExistence type="predicted"/>
<evidence type="ECO:0000256" key="1">
    <source>
        <dbReference type="ARBA" id="ARBA00022598"/>
    </source>
</evidence>
<dbReference type="InterPro" id="IPR005762">
    <property type="entry name" value="MurD"/>
</dbReference>
<sequence length="127" mass="13600">MVRVAKGLTLVVGLGVSGRAICRHLSRLDVPYMVADTRAEPPGLKEFQAAHPGIEVHCGPLTLLNLQDVAEVVVSPGLDPRMPGLKELADQLNPRTGEPMVVGEIALFVRAAKAPLRPSPDPMPNQR</sequence>
<keyword evidence="5" id="KW-1185">Reference proteome</keyword>
<evidence type="ECO:0008006" key="6">
    <source>
        <dbReference type="Google" id="ProtNLM"/>
    </source>
</evidence>
<dbReference type="Proteomes" id="UP000289555">
    <property type="component" value="Chromosome"/>
</dbReference>
<keyword evidence="2" id="KW-0547">Nucleotide-binding</keyword>
<dbReference type="EMBL" id="AP019416">
    <property type="protein sequence ID" value="BBI50240.1"/>
    <property type="molecule type" value="Genomic_DNA"/>
</dbReference>
<reference evidence="5" key="1">
    <citation type="journal article" date="2019" name="Microbiol. Resour. Announc.">
        <title>Complete Genome Sequence of Halomonas olivaria, a Moderately Halophilic Bacterium Isolated from Olive Processing Effluents, Obtained by Nanopore Sequencing.</title>
        <authorList>
            <person name="Nagata S."/>
            <person name="Ii K.M."/>
            <person name="Tsukimi T."/>
            <person name="Miura M.C."/>
            <person name="Galipon J."/>
            <person name="Arakawa K."/>
        </authorList>
    </citation>
    <scope>NUCLEOTIDE SEQUENCE [LARGE SCALE GENOMIC DNA]</scope>
    <source>
        <strain evidence="5">TYRC17</strain>
    </source>
</reference>
<dbReference type="Pfam" id="PF21799">
    <property type="entry name" value="MurD-like_N"/>
    <property type="match status" value="1"/>
</dbReference>
<keyword evidence="1" id="KW-0436">Ligase</keyword>
<dbReference type="Gene3D" id="3.40.50.720">
    <property type="entry name" value="NAD(P)-binding Rossmann-like Domain"/>
    <property type="match status" value="1"/>
</dbReference>
<name>A0ABM7GI66_9GAMM</name>
<dbReference type="PANTHER" id="PTHR43692">
    <property type="entry name" value="UDP-N-ACETYLMURAMOYLALANINE--D-GLUTAMATE LIGASE"/>
    <property type="match status" value="1"/>
</dbReference>
<organism evidence="4 5">
    <name type="scientific">Vreelandella olivaria</name>
    <dbReference type="NCBI Taxonomy" id="390919"/>
    <lineage>
        <taxon>Bacteria</taxon>
        <taxon>Pseudomonadati</taxon>
        <taxon>Pseudomonadota</taxon>
        <taxon>Gammaproteobacteria</taxon>
        <taxon>Oceanospirillales</taxon>
        <taxon>Halomonadaceae</taxon>
        <taxon>Vreelandella</taxon>
    </lineage>
</organism>
<evidence type="ECO:0000256" key="3">
    <source>
        <dbReference type="ARBA" id="ARBA00022840"/>
    </source>
</evidence>
<dbReference type="PANTHER" id="PTHR43692:SF1">
    <property type="entry name" value="UDP-N-ACETYLMURAMOYLALANINE--D-GLUTAMATE LIGASE"/>
    <property type="match status" value="1"/>
</dbReference>
<protein>
    <recommendedName>
        <fullName evidence="6">UDP-N-acetylmuramoyl-L-alanine--D-glutamate ligase</fullName>
    </recommendedName>
</protein>
<dbReference type="SUPFAM" id="SSF51984">
    <property type="entry name" value="MurCD N-terminal domain"/>
    <property type="match status" value="1"/>
</dbReference>
<keyword evidence="3" id="KW-0067">ATP-binding</keyword>
<gene>
    <name evidence="4" type="ORF">HORIV_26610</name>
</gene>
<accession>A0ABM7GI66</accession>
<evidence type="ECO:0000313" key="5">
    <source>
        <dbReference type="Proteomes" id="UP000289555"/>
    </source>
</evidence>
<evidence type="ECO:0000313" key="4">
    <source>
        <dbReference type="EMBL" id="BBI50240.1"/>
    </source>
</evidence>
<evidence type="ECO:0000256" key="2">
    <source>
        <dbReference type="ARBA" id="ARBA00022741"/>
    </source>
</evidence>